<evidence type="ECO:0000256" key="1">
    <source>
        <dbReference type="ARBA" id="ARBA00006479"/>
    </source>
</evidence>
<keyword evidence="4" id="KW-1185">Reference proteome</keyword>
<dbReference type="KEGG" id="ysi:BF17_04885"/>
<gene>
    <name evidence="3" type="primary">mlc_2</name>
    <name evidence="2" type="ORF">BF17_04885</name>
    <name evidence="3" type="ORF">ERS008667_02215</name>
</gene>
<protein>
    <submittedName>
        <fullName evidence="3">ROK family transcriptional regulatory protein</fullName>
    </submittedName>
</protein>
<dbReference type="SUPFAM" id="SSF46785">
    <property type="entry name" value="Winged helix' DNA-binding domain"/>
    <property type="match status" value="1"/>
</dbReference>
<evidence type="ECO:0000313" key="5">
    <source>
        <dbReference type="Proteomes" id="UP000038204"/>
    </source>
</evidence>
<dbReference type="GO" id="GO:0006351">
    <property type="term" value="P:DNA-templated transcription"/>
    <property type="evidence" value="ECO:0007669"/>
    <property type="project" value="TreeGrafter"/>
</dbReference>
<dbReference type="Gene3D" id="3.30.420.40">
    <property type="match status" value="2"/>
</dbReference>
<dbReference type="InterPro" id="IPR000600">
    <property type="entry name" value="ROK"/>
</dbReference>
<accession>A0A0T9QAM4</accession>
<proteinExistence type="inferred from homology"/>
<reference evidence="2 4" key="1">
    <citation type="journal article" date="2014" name="Genome Announc.">
        <title>Genome Sequence of Yersinia similis Y228T, a Member of the Yersinia pseudotuberculosis Complex.</title>
        <authorList>
            <person name="Sprague L.D."/>
            <person name="Neubauer H."/>
        </authorList>
    </citation>
    <scope>NUCLEOTIDE SEQUENCE [LARGE SCALE GENOMIC DNA]</scope>
    <source>
        <strain evidence="2 4">228</strain>
    </source>
</reference>
<dbReference type="InterPro" id="IPR036390">
    <property type="entry name" value="WH_DNA-bd_sf"/>
</dbReference>
<dbReference type="Proteomes" id="UP000019439">
    <property type="component" value="Chromosome"/>
</dbReference>
<dbReference type="SUPFAM" id="SSF53067">
    <property type="entry name" value="Actin-like ATPase domain"/>
    <property type="match status" value="1"/>
</dbReference>
<sequence length="368" mass="40477">MRIFTAVLNGQASSRRDLAQLLSIRSTSVSVLVGELLELRLLTETSASHSGRGRPLLTLVANPHRLAALVCQVSSQSLHVININLAGQVLCHEQIQAPGDCDNQKLAELLNQLVERVIQRTPQTTEIVGVCFSLPGLVDIHEVKWVFAARWPRMKNMKLANLFPQLDCPVFISRTMDAELYARFAHSQDSTLLLHWGYGVGTAFISAGRLASGGSSFGEIGHWHLPDHHASCYCGRQGCLETISALWALGPLLLGDNFSVGDDEDRVASRLQQIDLLAIPEIQTALKHLTVSLANLCRIFFPSRVVVSGPFTANSALWAAFCELLAQENHFVDLPHPELLADRRSREFETLGAASPALEKAFMRLFCV</sequence>
<dbReference type="PATRIC" id="fig|367190.3.peg.917"/>
<evidence type="ECO:0000313" key="4">
    <source>
        <dbReference type="Proteomes" id="UP000019439"/>
    </source>
</evidence>
<dbReference type="PANTHER" id="PTHR18964:SF149">
    <property type="entry name" value="BIFUNCTIONAL UDP-N-ACETYLGLUCOSAMINE 2-EPIMERASE_N-ACETYLMANNOSAMINE KINASE"/>
    <property type="match status" value="1"/>
</dbReference>
<comment type="similarity">
    <text evidence="1">Belongs to the ROK (NagC/XylR) family.</text>
</comment>
<evidence type="ECO:0000313" key="3">
    <source>
        <dbReference type="EMBL" id="CNI03252.1"/>
    </source>
</evidence>
<dbReference type="Proteomes" id="UP000038204">
    <property type="component" value="Unassembled WGS sequence"/>
</dbReference>
<dbReference type="EMBL" id="CQBK01000014">
    <property type="protein sequence ID" value="CNI03252.1"/>
    <property type="molecule type" value="Genomic_DNA"/>
</dbReference>
<evidence type="ECO:0000313" key="2">
    <source>
        <dbReference type="EMBL" id="AHK21932.1"/>
    </source>
</evidence>
<dbReference type="Pfam" id="PF00480">
    <property type="entry name" value="ROK"/>
    <property type="match status" value="1"/>
</dbReference>
<reference evidence="3 5" key="2">
    <citation type="submission" date="2015-03" db="EMBL/GenBank/DDBJ databases">
        <authorList>
            <person name="Murphy D."/>
        </authorList>
    </citation>
    <scope>NUCLEOTIDE SEQUENCE [LARGE SCALE GENOMIC DNA]</scope>
    <source>
        <strain evidence="3 5">Y233</strain>
    </source>
</reference>
<dbReference type="InterPro" id="IPR036388">
    <property type="entry name" value="WH-like_DNA-bd_sf"/>
</dbReference>
<dbReference type="AlphaFoldDB" id="A0A0T9QAM4"/>
<dbReference type="EMBL" id="CP007230">
    <property type="protein sequence ID" value="AHK21932.1"/>
    <property type="molecule type" value="Genomic_DNA"/>
</dbReference>
<dbReference type="Gene3D" id="1.10.10.10">
    <property type="entry name" value="Winged helix-like DNA-binding domain superfamily/Winged helix DNA-binding domain"/>
    <property type="match status" value="1"/>
</dbReference>
<organism evidence="3 5">
    <name type="scientific">Yersinia similis</name>
    <dbReference type="NCBI Taxonomy" id="367190"/>
    <lineage>
        <taxon>Bacteria</taxon>
        <taxon>Pseudomonadati</taxon>
        <taxon>Pseudomonadota</taxon>
        <taxon>Gammaproteobacteria</taxon>
        <taxon>Enterobacterales</taxon>
        <taxon>Yersiniaceae</taxon>
        <taxon>Yersinia</taxon>
    </lineage>
</organism>
<dbReference type="PANTHER" id="PTHR18964">
    <property type="entry name" value="ROK (REPRESSOR, ORF, KINASE) FAMILY"/>
    <property type="match status" value="1"/>
</dbReference>
<dbReference type="InterPro" id="IPR043129">
    <property type="entry name" value="ATPase_NBD"/>
</dbReference>
<dbReference type="GO" id="GO:0003677">
    <property type="term" value="F:DNA binding"/>
    <property type="evidence" value="ECO:0007669"/>
    <property type="project" value="TreeGrafter"/>
</dbReference>
<name>A0A0T9QAM4_9GAMM</name>